<dbReference type="InterPro" id="IPR013216">
    <property type="entry name" value="Methyltransf_11"/>
</dbReference>
<reference evidence="5" key="3">
    <citation type="submission" date="2025-09" db="UniProtKB">
        <authorList>
            <consortium name="Ensembl"/>
        </authorList>
    </citation>
    <scope>IDENTIFICATION</scope>
    <source>
        <strain evidence="5">Glennie</strain>
    </source>
</reference>
<reference evidence="5 6" key="1">
    <citation type="journal article" date="2008" name="Nature">
        <title>Genome analysis of the platypus reveals unique signatures of evolution.</title>
        <authorList>
            <person name="Warren W.C."/>
            <person name="Hillier L.W."/>
            <person name="Marshall Graves J.A."/>
            <person name="Birney E."/>
            <person name="Ponting C.P."/>
            <person name="Grutzner F."/>
            <person name="Belov K."/>
            <person name="Miller W."/>
            <person name="Clarke L."/>
            <person name="Chinwalla A.T."/>
            <person name="Yang S.P."/>
            <person name="Heger A."/>
            <person name="Locke D.P."/>
            <person name="Miethke P."/>
            <person name="Waters P.D."/>
            <person name="Veyrunes F."/>
            <person name="Fulton L."/>
            <person name="Fulton B."/>
            <person name="Graves T."/>
            <person name="Wallis J."/>
            <person name="Puente X.S."/>
            <person name="Lopez-Otin C."/>
            <person name="Ordonez G.R."/>
            <person name="Eichler E.E."/>
            <person name="Chen L."/>
            <person name="Cheng Z."/>
            <person name="Deakin J.E."/>
            <person name="Alsop A."/>
            <person name="Thompson K."/>
            <person name="Kirby P."/>
            <person name="Papenfuss A.T."/>
            <person name="Wakefield M.J."/>
            <person name="Olender T."/>
            <person name="Lancet D."/>
            <person name="Huttley G.A."/>
            <person name="Smit A.F."/>
            <person name="Pask A."/>
            <person name="Temple-Smith P."/>
            <person name="Batzer M.A."/>
            <person name="Walker J.A."/>
            <person name="Konkel M.K."/>
            <person name="Harris R.S."/>
            <person name="Whittington C.M."/>
            <person name="Wong E.S."/>
            <person name="Gemmell N.J."/>
            <person name="Buschiazzo E."/>
            <person name="Vargas Jentzsch I.M."/>
            <person name="Merkel A."/>
            <person name="Schmitz J."/>
            <person name="Zemann A."/>
            <person name="Churakov G."/>
            <person name="Kriegs J.O."/>
            <person name="Brosius J."/>
            <person name="Murchison E.P."/>
            <person name="Sachidanandam R."/>
            <person name="Smith C."/>
            <person name="Hannon G.J."/>
            <person name="Tsend-Ayush E."/>
            <person name="McMillan D."/>
            <person name="Attenborough R."/>
            <person name="Rens W."/>
            <person name="Ferguson-Smith M."/>
            <person name="Lefevre C.M."/>
            <person name="Sharp J.A."/>
            <person name="Nicholas K.R."/>
            <person name="Ray D.A."/>
            <person name="Kube M."/>
            <person name="Reinhardt R."/>
            <person name="Pringle T.H."/>
            <person name="Taylor J."/>
            <person name="Jones R.C."/>
            <person name="Nixon B."/>
            <person name="Dacheux J.L."/>
            <person name="Niwa H."/>
            <person name="Sekita Y."/>
            <person name="Huang X."/>
            <person name="Stark A."/>
            <person name="Kheradpour P."/>
            <person name="Kellis M."/>
            <person name="Flicek P."/>
            <person name="Chen Y."/>
            <person name="Webber C."/>
            <person name="Hardison R."/>
            <person name="Nelson J."/>
            <person name="Hallsworth-Pepin K."/>
            <person name="Delehaunty K."/>
            <person name="Markovic C."/>
            <person name="Minx P."/>
            <person name="Feng Y."/>
            <person name="Kremitzki C."/>
            <person name="Mitreva M."/>
            <person name="Glasscock J."/>
            <person name="Wylie T."/>
            <person name="Wohldmann P."/>
            <person name="Thiru P."/>
            <person name="Nhan M.N."/>
            <person name="Pohl C.S."/>
            <person name="Smith S.M."/>
            <person name="Hou S."/>
            <person name="Nefedov M."/>
            <person name="de Jong P.J."/>
            <person name="Renfree M.B."/>
            <person name="Mardis E.R."/>
            <person name="Wilson R.K."/>
        </authorList>
    </citation>
    <scope>NUCLEOTIDE SEQUENCE [LARGE SCALE GENOMIC DNA]</scope>
    <source>
        <strain evidence="5 6">Glennie</strain>
    </source>
</reference>
<evidence type="ECO:0000256" key="1">
    <source>
        <dbReference type="ARBA" id="ARBA00008361"/>
    </source>
</evidence>
<dbReference type="GeneTree" id="ENSGT00940000163794"/>
<dbReference type="STRING" id="9258.ENSOANP00000024707"/>
<accession>F7EXM1</accession>
<dbReference type="Ensembl" id="ENSOANT00000024711.2">
    <property type="protein sequence ID" value="ENSOANP00000024707.2"/>
    <property type="gene ID" value="ENSOANG00000015675.2"/>
</dbReference>
<evidence type="ECO:0000313" key="5">
    <source>
        <dbReference type="Ensembl" id="ENSOANP00000024707.2"/>
    </source>
</evidence>
<dbReference type="PANTHER" id="PTHR44942">
    <property type="entry name" value="METHYLTRANSF_11 DOMAIN-CONTAINING PROTEIN"/>
    <property type="match status" value="1"/>
</dbReference>
<keyword evidence="3" id="KW-0808">Transferase</keyword>
<dbReference type="HOGENOM" id="CLU_049344_5_2_1"/>
<evidence type="ECO:0000259" key="4">
    <source>
        <dbReference type="Pfam" id="PF08241"/>
    </source>
</evidence>
<reference evidence="5" key="2">
    <citation type="submission" date="2025-08" db="UniProtKB">
        <authorList>
            <consortium name="Ensembl"/>
        </authorList>
    </citation>
    <scope>IDENTIFICATION</scope>
    <source>
        <strain evidence="5">Glennie</strain>
    </source>
</reference>
<dbReference type="Bgee" id="ENSOANG00000015675">
    <property type="expression patterns" value="Expressed in ovary and 1 other cell type or tissue"/>
</dbReference>
<feature type="domain" description="Methyltransferase type 11" evidence="4">
    <location>
        <begin position="55"/>
        <end position="146"/>
    </location>
</feature>
<keyword evidence="6" id="KW-1185">Reference proteome</keyword>
<evidence type="ECO:0000256" key="3">
    <source>
        <dbReference type="ARBA" id="ARBA00022679"/>
    </source>
</evidence>
<sequence>MLTRGLGGVMAAQPFQAKDHVELYEKYRFPPPEELQNVIFSYLEEKKGKPHRLAVDVGCGSGQGTRVLAPHFEWVLGMDISEAQIQKARQAPGPNNISYRVCPAEELPLEDASVDLVTAFAAAHWFDTERFLQEVKRVLKPQGCVALSTYLPRMSLHFGDCSEQLTQIVEKQMQLLVNNYASNGIKFVLSEYKEILDAMTFPGKQRIRNLHGKMHMTVGGLIGYIQSLAMYQNFLNINPEAAKDSLKTTEESILETMGVHSNETQIEVWMNYVCILGYKMS</sequence>
<dbReference type="GO" id="GO:0032259">
    <property type="term" value="P:methylation"/>
    <property type="evidence" value="ECO:0007669"/>
    <property type="project" value="UniProtKB-KW"/>
</dbReference>
<organism evidence="5 6">
    <name type="scientific">Ornithorhynchus anatinus</name>
    <name type="common">Duckbill platypus</name>
    <dbReference type="NCBI Taxonomy" id="9258"/>
    <lineage>
        <taxon>Eukaryota</taxon>
        <taxon>Metazoa</taxon>
        <taxon>Chordata</taxon>
        <taxon>Craniata</taxon>
        <taxon>Vertebrata</taxon>
        <taxon>Euteleostomi</taxon>
        <taxon>Mammalia</taxon>
        <taxon>Monotremata</taxon>
        <taxon>Ornithorhynchidae</taxon>
        <taxon>Ornithorhynchus</taxon>
    </lineage>
</organism>
<dbReference type="eggNOG" id="KOG3010">
    <property type="taxonomic scope" value="Eukaryota"/>
</dbReference>
<keyword evidence="2" id="KW-0489">Methyltransferase</keyword>
<dbReference type="OMA" id="PNNISYR"/>
<proteinExistence type="inferred from homology"/>
<dbReference type="SUPFAM" id="SSF53335">
    <property type="entry name" value="S-adenosyl-L-methionine-dependent methyltransferases"/>
    <property type="match status" value="1"/>
</dbReference>
<dbReference type="AlphaFoldDB" id="F7EXM1"/>
<evidence type="ECO:0000313" key="6">
    <source>
        <dbReference type="Proteomes" id="UP000002279"/>
    </source>
</evidence>
<dbReference type="InterPro" id="IPR051052">
    <property type="entry name" value="Diverse_substrate_MTase"/>
</dbReference>
<dbReference type="CDD" id="cd02440">
    <property type="entry name" value="AdoMet_MTases"/>
    <property type="match status" value="1"/>
</dbReference>
<gene>
    <name evidence="5" type="primary">LOC107546991</name>
</gene>
<dbReference type="InParanoid" id="F7EXM1"/>
<dbReference type="InterPro" id="IPR029063">
    <property type="entry name" value="SAM-dependent_MTases_sf"/>
</dbReference>
<dbReference type="PANTHER" id="PTHR44942:SF4">
    <property type="entry name" value="METHYLTRANSFERASE TYPE 11 DOMAIN-CONTAINING PROTEIN"/>
    <property type="match status" value="1"/>
</dbReference>
<dbReference type="Proteomes" id="UP000002279">
    <property type="component" value="Chromosome 7"/>
</dbReference>
<name>F7EXM1_ORNAN</name>
<comment type="similarity">
    <text evidence="1">Belongs to the methyltransferase superfamily.</text>
</comment>
<dbReference type="Gene3D" id="3.40.50.150">
    <property type="entry name" value="Vaccinia Virus protein VP39"/>
    <property type="match status" value="1"/>
</dbReference>
<dbReference type="FunFam" id="3.40.50.150:FF:000370">
    <property type="entry name" value="Si:ch211-93g23.2"/>
    <property type="match status" value="1"/>
</dbReference>
<protein>
    <recommendedName>
        <fullName evidence="4">Methyltransferase type 11 domain-containing protein</fullName>
    </recommendedName>
</protein>
<dbReference type="GO" id="GO:0008757">
    <property type="term" value="F:S-adenosylmethionine-dependent methyltransferase activity"/>
    <property type="evidence" value="ECO:0007669"/>
    <property type="project" value="InterPro"/>
</dbReference>
<evidence type="ECO:0000256" key="2">
    <source>
        <dbReference type="ARBA" id="ARBA00022603"/>
    </source>
</evidence>
<dbReference type="Pfam" id="PF08241">
    <property type="entry name" value="Methyltransf_11"/>
    <property type="match status" value="1"/>
</dbReference>